<accession>A0AAU9J9A3</accession>
<evidence type="ECO:0000313" key="6">
    <source>
        <dbReference type="Proteomes" id="UP001162131"/>
    </source>
</evidence>
<dbReference type="GO" id="GO:0004430">
    <property type="term" value="F:1-phosphatidylinositol 4-kinase activity"/>
    <property type="evidence" value="ECO:0007669"/>
    <property type="project" value="TreeGrafter"/>
</dbReference>
<keyword evidence="6" id="KW-1185">Reference proteome</keyword>
<dbReference type="CDD" id="cd05167">
    <property type="entry name" value="PI4Kc_III_alpha"/>
    <property type="match status" value="1"/>
</dbReference>
<dbReference type="PROSITE" id="PS50290">
    <property type="entry name" value="PI3_4_KINASE_3"/>
    <property type="match status" value="1"/>
</dbReference>
<protein>
    <recommendedName>
        <fullName evidence="4">PI3K/PI4K catalytic domain-containing protein</fullName>
    </recommendedName>
</protein>
<dbReference type="Gene3D" id="1.10.1070.11">
    <property type="entry name" value="Phosphatidylinositol 3-/4-kinase, catalytic domain"/>
    <property type="match status" value="1"/>
</dbReference>
<evidence type="ECO:0000256" key="2">
    <source>
        <dbReference type="ARBA" id="ARBA00022679"/>
    </source>
</evidence>
<dbReference type="InterPro" id="IPR036940">
    <property type="entry name" value="PI3/4_kinase_cat_sf"/>
</dbReference>
<dbReference type="InterPro" id="IPR011009">
    <property type="entry name" value="Kinase-like_dom_sf"/>
</dbReference>
<keyword evidence="2" id="KW-0808">Transferase</keyword>
<dbReference type="SUPFAM" id="SSF56112">
    <property type="entry name" value="Protein kinase-like (PK-like)"/>
    <property type="match status" value="1"/>
</dbReference>
<dbReference type="EMBL" id="CAJZBQ010000032">
    <property type="protein sequence ID" value="CAG9322555.1"/>
    <property type="molecule type" value="Genomic_DNA"/>
</dbReference>
<dbReference type="GO" id="GO:0005886">
    <property type="term" value="C:plasma membrane"/>
    <property type="evidence" value="ECO:0007669"/>
    <property type="project" value="TreeGrafter"/>
</dbReference>
<proteinExistence type="inferred from homology"/>
<comment type="caution">
    <text evidence="5">The sequence shown here is derived from an EMBL/GenBank/DDBJ whole genome shotgun (WGS) entry which is preliminary data.</text>
</comment>
<dbReference type="PANTHER" id="PTHR10048:SF15">
    <property type="entry name" value="PHOSPHATIDYLINOSITOL 4-KINASE ALPHA"/>
    <property type="match status" value="1"/>
</dbReference>
<evidence type="ECO:0000259" key="4">
    <source>
        <dbReference type="PROSITE" id="PS50290"/>
    </source>
</evidence>
<organism evidence="5 6">
    <name type="scientific">Blepharisma stoltei</name>
    <dbReference type="NCBI Taxonomy" id="1481888"/>
    <lineage>
        <taxon>Eukaryota</taxon>
        <taxon>Sar</taxon>
        <taxon>Alveolata</taxon>
        <taxon>Ciliophora</taxon>
        <taxon>Postciliodesmatophora</taxon>
        <taxon>Heterotrichea</taxon>
        <taxon>Heterotrichida</taxon>
        <taxon>Blepharismidae</taxon>
        <taxon>Blepharisma</taxon>
    </lineage>
</organism>
<sequence>MAALDEISDLIPKCPHDSLFDLLIISAKFSITQSKAILLAGYALEHNPNVKALKKYLKYLGLLDSLQIKGLPQMLSEEVLDDFMIKYYENLKSLYDSEIPVNCKERIESCVSKFISHNISDIMTEFSKSLLEKKHYKGRRINHLKGWIKGKFIDFETGKCILNVIESNYLKNRKGSMKYESFHLLNIQLATTALKCQPTLLSESNEIISKIFENVLVIAKKYIIKKHGTEQIFLASLEFVFACLSSPMIGEIGLKNIKLASTINDPFGKMQPLENYFWYFFNCAHSTLSRPSLAAKIACLAKEYLSAYLIQNSQYIFKSLETIQKNINESSESLEIGESLTNMMQEILEKYFKKNYGWSESSLILGFLQEHIIPHLDIKQNLDTLVKLLALIQDNELSNTIINQIFSISHQFPHDHIIKVFASLSSCLQESSQVLSIIQFFLTIYQHESIELILTEIIQDLQEIALKFPNLVFNSTLNVVVDFLLLFEKQVWIKPPGVEPFETLNQGLLLLQVLKACVINEKISQENLEVGKLREFWCLIYHIQLNYSPKKTSLSKIETNEALKSIAMVTPIIIEGSHKEAVVPASLIYLFDSRSNTAKESYENLRDQVIDVIGNKKQFLSKILNKLDYGNLLIVFVIYKLVDIRATEESIYEICFEYLNKEEILGEATNDLLIVMLRLTIEACFENSIKQKGSIDKERWVAKEVISLLKNSTSPNNLIRELSQQLLFNIVPMSVNRLEISSCYAHLFPYIVEFDKVLETALDLLGCTHNEILKAFTSVSPSITLPHSSTILILPTSQTARQQIFEYLCSFIGDSLGKSFLMGSQGVISAFANYNHTSGMMIKNSTKLSENQYLSSIFGFSILFVNHHYYSYKLFPKCPLPFLSLYEDPLMFHNWYKDHCMEINKPIEFIKSSKAGTPRSHDLVIDDSQLIQMQVNFLSLADSLIATDPDAIKKAYERVILFKENGAPKEENGDTALLSLTDLLGQLAAIIVIKGKNKGSESYLHAFINKHLEEMSVISSTGCVYCSEWLSYAMPNLKPMLFEEIANFWKKTLSKGGIVSSSSSLIPHVKSPFFSSIFANQLDVKLGNLNETSDPHSFSYEQLLEVQKCWIDYVSRNYFPVLFRYQDLAVYLVRIIYDTISVPVNTEALKSAIGTKLILDLFDLAIKISNNLPSTVSFTNKLALQHKALNFLISAFAAPMVWLSVSDSVFLSELMSSFTNAISVINKIEIENALFDEELSNKRLFPNLSFKKLIQRERLDLVARAETINVFLSFKECNMFEKIELASLLVKRQYEMLIVWNIPLKAKSYLPSFTKPIHMSRLLHTAWLISENVAKNYYKSLRGKISTKKMGNLTQDLALLDVKSAETEDECLYLFAECKELPLLIPHLSSASPCARAYAVKHFLRSSERAQLYFMQQIIEAGNPRSYWETYSRVDGHEDTWTLLLQAVAKSTVVMNQLEWLLRVSIFKPVESSKKKKVEEDFFPERTTAMAFHSIIMKDLELDTEKWTVFREEQDFFMRFSMISASLTPGDSQNISKIREGLTELAGDGYDVPPGIYLPTDPSRKVVGIRVDNGIPLQSAKRTPILVTFITADDANSKFERQQSSASQLSNYTKKQSTKNIQCIFKVNDDVRNDQLCLQVIDLMREIFRIENLPIYLRPYKVISTITKFQDQDQLGGILECIPNCKSRDEIGKEGTQSLYAFYLEKFGNESSETFNAARKSFIESMAGYAIACYILQIKDRHNGNILFDEYGHILHIDFGFILSISPGGNMRFERPGFKLTKEMIDIMGNENSEAFDYFRELVIKGYLAVRSHANSFIALIKAMEYSGLTCYRKNAVAGFIKRFYLGVNYATVVNKMQQKIARANNSFFTIWYDRIQLMQQQIEY</sequence>
<feature type="domain" description="PI3K/PI4K catalytic" evidence="4">
    <location>
        <begin position="1600"/>
        <end position="1869"/>
    </location>
</feature>
<evidence type="ECO:0000256" key="1">
    <source>
        <dbReference type="ARBA" id="ARBA00006209"/>
    </source>
</evidence>
<dbReference type="FunFam" id="1.10.1070.11:FF:000012">
    <property type="entry name" value="Phosphatidylinositol 4-kinase alpha 1"/>
    <property type="match status" value="1"/>
</dbReference>
<dbReference type="PANTHER" id="PTHR10048">
    <property type="entry name" value="PHOSPHATIDYLINOSITOL KINASE"/>
    <property type="match status" value="1"/>
</dbReference>
<dbReference type="GO" id="GO:0046854">
    <property type="term" value="P:phosphatidylinositol phosphate biosynthetic process"/>
    <property type="evidence" value="ECO:0007669"/>
    <property type="project" value="InterPro"/>
</dbReference>
<dbReference type="PROSITE" id="PS00916">
    <property type="entry name" value="PI3_4_KINASE_2"/>
    <property type="match status" value="1"/>
</dbReference>
<comment type="similarity">
    <text evidence="1">Belongs to the PI3/PI4-kinase family. Type III PI4K subfamily.</text>
</comment>
<reference evidence="5" key="1">
    <citation type="submission" date="2021-09" db="EMBL/GenBank/DDBJ databases">
        <authorList>
            <consortium name="AG Swart"/>
            <person name="Singh M."/>
            <person name="Singh A."/>
            <person name="Seah K."/>
            <person name="Emmerich C."/>
        </authorList>
    </citation>
    <scope>NUCLEOTIDE SEQUENCE</scope>
    <source>
        <strain evidence="5">ATCC30299</strain>
    </source>
</reference>
<dbReference type="Proteomes" id="UP001162131">
    <property type="component" value="Unassembled WGS sequence"/>
</dbReference>
<name>A0AAU9J9A3_9CILI</name>
<dbReference type="Pfam" id="PF00454">
    <property type="entry name" value="PI3_PI4_kinase"/>
    <property type="match status" value="1"/>
</dbReference>
<dbReference type="InterPro" id="IPR018936">
    <property type="entry name" value="PI3/4_kinase_CS"/>
</dbReference>
<dbReference type="Gene3D" id="3.30.1010.10">
    <property type="entry name" value="Phosphatidylinositol 3-kinase Catalytic Subunit, Chain A, domain 4"/>
    <property type="match status" value="1"/>
</dbReference>
<keyword evidence="3" id="KW-0418">Kinase</keyword>
<dbReference type="InterPro" id="IPR015433">
    <property type="entry name" value="PI3/4_kinase"/>
</dbReference>
<dbReference type="SMART" id="SM00146">
    <property type="entry name" value="PI3Kc"/>
    <property type="match status" value="1"/>
</dbReference>
<evidence type="ECO:0000313" key="5">
    <source>
        <dbReference type="EMBL" id="CAG9322555.1"/>
    </source>
</evidence>
<gene>
    <name evidence="5" type="ORF">BSTOLATCC_MIC31681</name>
</gene>
<dbReference type="GO" id="GO:0048015">
    <property type="term" value="P:phosphatidylinositol-mediated signaling"/>
    <property type="evidence" value="ECO:0007669"/>
    <property type="project" value="TreeGrafter"/>
</dbReference>
<dbReference type="GO" id="GO:0005737">
    <property type="term" value="C:cytoplasm"/>
    <property type="evidence" value="ECO:0007669"/>
    <property type="project" value="TreeGrafter"/>
</dbReference>
<evidence type="ECO:0000256" key="3">
    <source>
        <dbReference type="ARBA" id="ARBA00022777"/>
    </source>
</evidence>
<dbReference type="InterPro" id="IPR000403">
    <property type="entry name" value="PI3/4_kinase_cat_dom"/>
</dbReference>